<dbReference type="PANTHER" id="PTHR11075:SF54">
    <property type="entry name" value="LARGE RIBOSOMAL SUBUNIT PROTEIN ML62"/>
    <property type="match status" value="1"/>
</dbReference>
<dbReference type="AlphaFoldDB" id="A0AAV9WCF5"/>
<evidence type="ECO:0000259" key="2">
    <source>
        <dbReference type="Pfam" id="PF00472"/>
    </source>
</evidence>
<sequence length="217" mass="24469">MAMARPAFQPFRLLSNRPSLRQLQCGQLISTRPIFTSFNLNSPPKQEKENVDKNYDEQDLNRARKWIKESRVHSKLPKIFPPSIGEVTFSRSSGPGGQNVNKVNTKATLRVPLASLEPLIPRIFFQALKTKGSKYLTDAGDMVISSDGCRSQLTNTNTCWLKLYNAVVNSARVPGKTSQEKKEHVQKLIQISDGKRKDMKSKLSQKKSSRRGPVGEW</sequence>
<accession>A0AAV9WCF5</accession>
<reference evidence="3 4" key="1">
    <citation type="submission" date="2023-08" db="EMBL/GenBank/DDBJ databases">
        <authorList>
            <person name="Palmer J.M."/>
        </authorList>
    </citation>
    <scope>NUCLEOTIDE SEQUENCE [LARGE SCALE GENOMIC DNA]</scope>
    <source>
        <strain evidence="3 4">TWF481</strain>
    </source>
</reference>
<dbReference type="GO" id="GO:0005762">
    <property type="term" value="C:mitochondrial large ribosomal subunit"/>
    <property type="evidence" value="ECO:0007669"/>
    <property type="project" value="TreeGrafter"/>
</dbReference>
<dbReference type="GO" id="GO:0004045">
    <property type="term" value="F:peptidyl-tRNA hydrolase activity"/>
    <property type="evidence" value="ECO:0007669"/>
    <property type="project" value="TreeGrafter"/>
</dbReference>
<protein>
    <recommendedName>
        <fullName evidence="2">Prokaryotic-type class I peptide chain release factors domain-containing protein</fullName>
    </recommendedName>
</protein>
<dbReference type="EMBL" id="JAVHJL010000004">
    <property type="protein sequence ID" value="KAK6505206.1"/>
    <property type="molecule type" value="Genomic_DNA"/>
</dbReference>
<dbReference type="Gene3D" id="3.30.160.20">
    <property type="match status" value="1"/>
</dbReference>
<comment type="caution">
    <text evidence="3">The sequence shown here is derived from an EMBL/GenBank/DDBJ whole genome shotgun (WGS) entry which is preliminary data.</text>
</comment>
<feature type="domain" description="Prokaryotic-type class I peptide chain release factors" evidence="2">
    <location>
        <begin position="86"/>
        <end position="208"/>
    </location>
</feature>
<evidence type="ECO:0000256" key="1">
    <source>
        <dbReference type="SAM" id="MobiDB-lite"/>
    </source>
</evidence>
<dbReference type="GO" id="GO:0016150">
    <property type="term" value="F:translation release factor activity, codon nonspecific"/>
    <property type="evidence" value="ECO:0007669"/>
    <property type="project" value="TreeGrafter"/>
</dbReference>
<dbReference type="Pfam" id="PF00472">
    <property type="entry name" value="RF-1"/>
    <property type="match status" value="1"/>
</dbReference>
<organism evidence="3 4">
    <name type="scientific">Arthrobotrys musiformis</name>
    <dbReference type="NCBI Taxonomy" id="47236"/>
    <lineage>
        <taxon>Eukaryota</taxon>
        <taxon>Fungi</taxon>
        <taxon>Dikarya</taxon>
        <taxon>Ascomycota</taxon>
        <taxon>Pezizomycotina</taxon>
        <taxon>Orbiliomycetes</taxon>
        <taxon>Orbiliales</taxon>
        <taxon>Orbiliaceae</taxon>
        <taxon>Arthrobotrys</taxon>
    </lineage>
</organism>
<dbReference type="PANTHER" id="PTHR11075">
    <property type="entry name" value="PEPTIDE CHAIN RELEASE FACTOR"/>
    <property type="match status" value="1"/>
</dbReference>
<feature type="region of interest" description="Disordered" evidence="1">
    <location>
        <begin position="173"/>
        <end position="217"/>
    </location>
</feature>
<feature type="compositionally biased region" description="Basic residues" evidence="1">
    <location>
        <begin position="197"/>
        <end position="210"/>
    </location>
</feature>
<proteinExistence type="predicted"/>
<dbReference type="SUPFAM" id="SSF110916">
    <property type="entry name" value="Peptidyl-tRNA hydrolase domain-like"/>
    <property type="match status" value="1"/>
</dbReference>
<dbReference type="GO" id="GO:0070126">
    <property type="term" value="P:mitochondrial translational termination"/>
    <property type="evidence" value="ECO:0007669"/>
    <property type="project" value="TreeGrafter"/>
</dbReference>
<evidence type="ECO:0000313" key="4">
    <source>
        <dbReference type="Proteomes" id="UP001370758"/>
    </source>
</evidence>
<dbReference type="Proteomes" id="UP001370758">
    <property type="component" value="Unassembled WGS sequence"/>
</dbReference>
<dbReference type="InterPro" id="IPR052104">
    <property type="entry name" value="Mito_Release_Factor_mL62"/>
</dbReference>
<name>A0AAV9WCF5_9PEZI</name>
<dbReference type="InterPro" id="IPR000352">
    <property type="entry name" value="Pep_chain_release_fac_I"/>
</dbReference>
<evidence type="ECO:0000313" key="3">
    <source>
        <dbReference type="EMBL" id="KAK6505206.1"/>
    </source>
</evidence>
<keyword evidence="4" id="KW-1185">Reference proteome</keyword>
<gene>
    <name evidence="3" type="ORF">TWF481_007124</name>
</gene>